<reference evidence="2 3" key="1">
    <citation type="journal article" date="2024" name="G3 (Bethesda)">
        <title>Genome assembly of Hibiscus sabdariffa L. provides insights into metabolisms of medicinal natural products.</title>
        <authorList>
            <person name="Kim T."/>
        </authorList>
    </citation>
    <scope>NUCLEOTIDE SEQUENCE [LARGE SCALE GENOMIC DNA]</scope>
    <source>
        <strain evidence="2">TK-2024</strain>
        <tissue evidence="2">Old leaves</tissue>
    </source>
</reference>
<organism evidence="2 3">
    <name type="scientific">Hibiscus sabdariffa</name>
    <name type="common">roselle</name>
    <dbReference type="NCBI Taxonomy" id="183260"/>
    <lineage>
        <taxon>Eukaryota</taxon>
        <taxon>Viridiplantae</taxon>
        <taxon>Streptophyta</taxon>
        <taxon>Embryophyta</taxon>
        <taxon>Tracheophyta</taxon>
        <taxon>Spermatophyta</taxon>
        <taxon>Magnoliopsida</taxon>
        <taxon>eudicotyledons</taxon>
        <taxon>Gunneridae</taxon>
        <taxon>Pentapetalae</taxon>
        <taxon>rosids</taxon>
        <taxon>malvids</taxon>
        <taxon>Malvales</taxon>
        <taxon>Malvaceae</taxon>
        <taxon>Malvoideae</taxon>
        <taxon>Hibiscus</taxon>
    </lineage>
</organism>
<dbReference type="Proteomes" id="UP001396334">
    <property type="component" value="Unassembled WGS sequence"/>
</dbReference>
<evidence type="ECO:0000313" key="2">
    <source>
        <dbReference type="EMBL" id="KAK9031955.1"/>
    </source>
</evidence>
<comment type="caution">
    <text evidence="2">The sequence shown here is derived from an EMBL/GenBank/DDBJ whole genome shotgun (WGS) entry which is preliminary data.</text>
</comment>
<keyword evidence="3" id="KW-1185">Reference proteome</keyword>
<name>A0ABR2T3S0_9ROSI</name>
<dbReference type="EMBL" id="JBBPBN010000009">
    <property type="protein sequence ID" value="KAK9031955.1"/>
    <property type="molecule type" value="Genomic_DNA"/>
</dbReference>
<accession>A0ABR2T3S0</accession>
<proteinExistence type="predicted"/>
<protein>
    <submittedName>
        <fullName evidence="2">Uncharacterized protein</fullName>
    </submittedName>
</protein>
<evidence type="ECO:0000313" key="3">
    <source>
        <dbReference type="Proteomes" id="UP001396334"/>
    </source>
</evidence>
<feature type="region of interest" description="Disordered" evidence="1">
    <location>
        <begin position="91"/>
        <end position="122"/>
    </location>
</feature>
<sequence length="179" mass="19725">MNFQPVLRPTQLGFVTMVPNTHESVTSIRQEAAERQGNVVCVHKLENEATVSDAKLESGCRWRLKGRGRVPLNTEADHELVAAGTMEAEDPVEPVADDGRGGCDGGDDGFREESDGESSEPVSVWVVTRGNGDVIAVHGGFRGLCEMGFWWKIWEREKIKKDKIEEKTVSTLSSGLREN</sequence>
<gene>
    <name evidence="2" type="ORF">V6N11_056240</name>
</gene>
<evidence type="ECO:0000256" key="1">
    <source>
        <dbReference type="SAM" id="MobiDB-lite"/>
    </source>
</evidence>